<evidence type="ECO:0000313" key="3">
    <source>
        <dbReference type="EMBL" id="GAA2215521.1"/>
    </source>
</evidence>
<keyword evidence="1" id="KW-0812">Transmembrane</keyword>
<accession>A0ABN3D1P4</accession>
<name>A0ABN3D1P4_9ACTN</name>
<organism evidence="3 4">
    <name type="scientific">Nonomuraea monospora</name>
    <dbReference type="NCBI Taxonomy" id="568818"/>
    <lineage>
        <taxon>Bacteria</taxon>
        <taxon>Bacillati</taxon>
        <taxon>Actinomycetota</taxon>
        <taxon>Actinomycetes</taxon>
        <taxon>Streptosporangiales</taxon>
        <taxon>Streptosporangiaceae</taxon>
        <taxon>Nonomuraea</taxon>
    </lineage>
</organism>
<keyword evidence="4" id="KW-1185">Reference proteome</keyword>
<protein>
    <recommendedName>
        <fullName evidence="2">DUF5753 domain-containing protein</fullName>
    </recommendedName>
</protein>
<evidence type="ECO:0000256" key="1">
    <source>
        <dbReference type="SAM" id="Phobius"/>
    </source>
</evidence>
<evidence type="ECO:0000313" key="4">
    <source>
        <dbReference type="Proteomes" id="UP001499843"/>
    </source>
</evidence>
<comment type="caution">
    <text evidence="3">The sequence shown here is derived from an EMBL/GenBank/DDBJ whole genome shotgun (WGS) entry which is preliminary data.</text>
</comment>
<proteinExistence type="predicted"/>
<dbReference type="InterPro" id="IPR043917">
    <property type="entry name" value="DUF5753"/>
</dbReference>
<dbReference type="Pfam" id="PF19054">
    <property type="entry name" value="DUF5753"/>
    <property type="match status" value="1"/>
</dbReference>
<keyword evidence="1" id="KW-0472">Membrane</keyword>
<gene>
    <name evidence="3" type="ORF">GCM10009850_109890</name>
</gene>
<evidence type="ECO:0000259" key="2">
    <source>
        <dbReference type="Pfam" id="PF19054"/>
    </source>
</evidence>
<dbReference type="EMBL" id="BAAAQX010000051">
    <property type="protein sequence ID" value="GAA2215521.1"/>
    <property type="molecule type" value="Genomic_DNA"/>
</dbReference>
<keyword evidence="1" id="KW-1133">Transmembrane helix</keyword>
<feature type="domain" description="DUF5753" evidence="2">
    <location>
        <begin position="2"/>
        <end position="94"/>
    </location>
</feature>
<dbReference type="Proteomes" id="UP001499843">
    <property type="component" value="Unassembled WGS sequence"/>
</dbReference>
<sequence>MVWAVLDETILYRLVGSEDVARAQLTHLAGLGDTENVFIQILPLAAMLTTGLLGGFTIAHSPERPDAAFVDGPVNGKMWDTRAEVETPRLRFQKCRGGAPRR</sequence>
<feature type="transmembrane region" description="Helical" evidence="1">
    <location>
        <begin position="37"/>
        <end position="59"/>
    </location>
</feature>
<reference evidence="3 4" key="1">
    <citation type="journal article" date="2019" name="Int. J. Syst. Evol. Microbiol.">
        <title>The Global Catalogue of Microorganisms (GCM) 10K type strain sequencing project: providing services to taxonomists for standard genome sequencing and annotation.</title>
        <authorList>
            <consortium name="The Broad Institute Genomics Platform"/>
            <consortium name="The Broad Institute Genome Sequencing Center for Infectious Disease"/>
            <person name="Wu L."/>
            <person name="Ma J."/>
        </authorList>
    </citation>
    <scope>NUCLEOTIDE SEQUENCE [LARGE SCALE GENOMIC DNA]</scope>
    <source>
        <strain evidence="3 4">JCM 16114</strain>
    </source>
</reference>